<dbReference type="Proteomes" id="UP000059672">
    <property type="component" value="Chromosome"/>
</dbReference>
<keyword evidence="7 10" id="KW-0472">Membrane</keyword>
<reference evidence="14 15" key="2">
    <citation type="journal article" date="2016" name="Int. J. Syst. Evol. Microbiol.">
        <title>Lutibacter profundi sp. nov., isolated from a deep-sea hydrothermal system on the Arctic Mid-Ocean Ridge and emended description of the genus Lutibacter.</title>
        <authorList>
            <person name="Le Moine Bauer S."/>
            <person name="Roalkvam I."/>
            <person name="Steen I.H."/>
            <person name="Dahle H."/>
        </authorList>
    </citation>
    <scope>NUCLEOTIDE SEQUENCE [LARGE SCALE GENOMIC DNA]</scope>
    <source>
        <strain evidence="14 15">LP1</strain>
    </source>
</reference>
<dbReference type="InterPro" id="IPR039426">
    <property type="entry name" value="TonB-dep_rcpt-like"/>
</dbReference>
<feature type="domain" description="TonB-dependent receptor-like beta-barrel" evidence="12">
    <location>
        <begin position="348"/>
        <end position="790"/>
    </location>
</feature>
<dbReference type="InterPro" id="IPR036942">
    <property type="entry name" value="Beta-barrel_TonB_sf"/>
</dbReference>
<evidence type="ECO:0000256" key="5">
    <source>
        <dbReference type="ARBA" id="ARBA00022729"/>
    </source>
</evidence>
<gene>
    <name evidence="14" type="ORF">Lupro_08710</name>
</gene>
<accession>A0A109RNQ0</accession>
<keyword evidence="3 10" id="KW-1134">Transmembrane beta strand</keyword>
<keyword evidence="5" id="KW-0732">Signal</keyword>
<dbReference type="PANTHER" id="PTHR30069">
    <property type="entry name" value="TONB-DEPENDENT OUTER MEMBRANE RECEPTOR"/>
    <property type="match status" value="1"/>
</dbReference>
<evidence type="ECO:0000256" key="2">
    <source>
        <dbReference type="ARBA" id="ARBA00022448"/>
    </source>
</evidence>
<dbReference type="GO" id="GO:0015344">
    <property type="term" value="F:siderophore uptake transmembrane transporter activity"/>
    <property type="evidence" value="ECO:0007669"/>
    <property type="project" value="TreeGrafter"/>
</dbReference>
<protein>
    <submittedName>
        <fullName evidence="14">TonB-dependent receptor</fullName>
    </submittedName>
</protein>
<evidence type="ECO:0000256" key="4">
    <source>
        <dbReference type="ARBA" id="ARBA00022692"/>
    </source>
</evidence>
<dbReference type="EMBL" id="CP013355">
    <property type="protein sequence ID" value="AMC11332.1"/>
    <property type="molecule type" value="Genomic_DNA"/>
</dbReference>
<keyword evidence="6 11" id="KW-0798">TonB box</keyword>
<dbReference type="InterPro" id="IPR037066">
    <property type="entry name" value="Plug_dom_sf"/>
</dbReference>
<dbReference type="Pfam" id="PF00593">
    <property type="entry name" value="TonB_dep_Rec_b-barrel"/>
    <property type="match status" value="1"/>
</dbReference>
<dbReference type="PROSITE" id="PS52016">
    <property type="entry name" value="TONB_DEPENDENT_REC_3"/>
    <property type="match status" value="1"/>
</dbReference>
<keyword evidence="9 10" id="KW-0998">Cell outer membrane</keyword>
<dbReference type="KEGG" id="lut:Lupro_08710"/>
<name>A0A109RNQ0_9FLAO</name>
<sequence>MRILVVFFLFFITVSVKGQQVKVLDRATNFPIENVTIYNDSKNKIVYTNKKGIADLSIFNPSDIISFNHLSCYEYEILKKELSKIGFVVYLTKKSEQLNEIVLSASKGEETRSRIAEQIVVASREEIKKLAPQTTADLLANLPGIKVQKTQFGGGSPVLRGMEANRVLLVVDGVRMNNAIYRAGHLQNSITISPNIIDRVEVIFGPSSVIYGSDALGGVIHYFTKIPKTSSKKQINTSFYSRFSSVNSEFTNEANVEIRNKKWASYTSISHSKFGDLRMGKTRNHGFNNWGKVVEYSNNTNSYYNAIPVLNSNNNIQKNTGYKQTDILQKIAIPFSTKSELIFNFQYSESSNINRFDKLNESSDGNLKFAEWYYGPQKRLLISSQLKINPNKKWIQKGTITAAFQNIKESRVQRKFTSLNRFYRNEEVDVWSLNGDFFVPLTKENNRILSYGFEGTHNKVNSNAYGKTLNVVGNTIIGFSDDFKAQSRYPDGGSTYTSFASYVNYRQDINKKATLNTGIRLVNTYLSAKWIDDTFITLPNFNISLNNSAVTATIGYVYKPTTNWQLNSVIASGFRSPNIDDIGKIREKSGDVTIPNIYLKPEYIYSFETSALKYFNNKTFQIGLDIYYTLLNNYITRDYFSINNSETIMYDDEEGNVVANINKDNAYIIGSTFSFRGNLNSLWFTRGSVTYTKGKAYDTKLPLSSIPPLFGLFEIGLKKERLQASLNWKFNTEKRLKDYNLIEGKDNIEQTPFIDATNSYFGNPSWNTFNFGANYKVNSDLTCYVNIDNIFDIHYKEFASSISSPGRNFSFSFLLSI</sequence>
<reference evidence="15" key="1">
    <citation type="submission" date="2015-12" db="EMBL/GenBank/DDBJ databases">
        <title>Complete genome sequence of Lutibacter profundus strain LP1.</title>
        <authorList>
            <person name="Wissuwa J."/>
            <person name="Le Moine Bauer S."/>
            <person name="Stokke R."/>
            <person name="Dahle H."/>
            <person name="Steen I.H."/>
        </authorList>
    </citation>
    <scope>NUCLEOTIDE SEQUENCE [LARGE SCALE GENOMIC DNA]</scope>
    <source>
        <strain evidence="15">LP1</strain>
    </source>
</reference>
<dbReference type="Gene3D" id="2.170.130.10">
    <property type="entry name" value="TonB-dependent receptor, plug domain"/>
    <property type="match status" value="1"/>
</dbReference>
<dbReference type="OrthoDB" id="9764669at2"/>
<evidence type="ECO:0000256" key="6">
    <source>
        <dbReference type="ARBA" id="ARBA00023077"/>
    </source>
</evidence>
<evidence type="ECO:0000256" key="11">
    <source>
        <dbReference type="RuleBase" id="RU003357"/>
    </source>
</evidence>
<evidence type="ECO:0000256" key="9">
    <source>
        <dbReference type="ARBA" id="ARBA00023237"/>
    </source>
</evidence>
<evidence type="ECO:0000256" key="3">
    <source>
        <dbReference type="ARBA" id="ARBA00022452"/>
    </source>
</evidence>
<keyword evidence="15" id="KW-1185">Reference proteome</keyword>
<keyword evidence="4 10" id="KW-0812">Transmembrane</keyword>
<evidence type="ECO:0000256" key="8">
    <source>
        <dbReference type="ARBA" id="ARBA00023170"/>
    </source>
</evidence>
<dbReference type="InterPro" id="IPR012910">
    <property type="entry name" value="Plug_dom"/>
</dbReference>
<evidence type="ECO:0000259" key="12">
    <source>
        <dbReference type="Pfam" id="PF00593"/>
    </source>
</evidence>
<proteinExistence type="inferred from homology"/>
<dbReference type="STRING" id="1622118.Lupro_08710"/>
<dbReference type="PATRIC" id="fig|1622118.3.peg.1801"/>
<evidence type="ECO:0000259" key="13">
    <source>
        <dbReference type="Pfam" id="PF07715"/>
    </source>
</evidence>
<dbReference type="GO" id="GO:0009279">
    <property type="term" value="C:cell outer membrane"/>
    <property type="evidence" value="ECO:0007669"/>
    <property type="project" value="UniProtKB-SubCell"/>
</dbReference>
<keyword evidence="8 14" id="KW-0675">Receptor</keyword>
<keyword evidence="2 10" id="KW-0813">Transport</keyword>
<evidence type="ECO:0000256" key="1">
    <source>
        <dbReference type="ARBA" id="ARBA00004571"/>
    </source>
</evidence>
<evidence type="ECO:0000256" key="10">
    <source>
        <dbReference type="PROSITE-ProRule" id="PRU01360"/>
    </source>
</evidence>
<dbReference type="SUPFAM" id="SSF56935">
    <property type="entry name" value="Porins"/>
    <property type="match status" value="1"/>
</dbReference>
<dbReference type="Pfam" id="PF07715">
    <property type="entry name" value="Plug"/>
    <property type="match status" value="1"/>
</dbReference>
<evidence type="ECO:0000256" key="7">
    <source>
        <dbReference type="ARBA" id="ARBA00023136"/>
    </source>
</evidence>
<dbReference type="RefSeq" id="WP_068208846.1">
    <property type="nucleotide sequence ID" value="NZ_CP013355.1"/>
</dbReference>
<evidence type="ECO:0000313" key="14">
    <source>
        <dbReference type="EMBL" id="AMC11332.1"/>
    </source>
</evidence>
<organism evidence="14 15">
    <name type="scientific">Lutibacter profundi</name>
    <dbReference type="NCBI Taxonomy" id="1622118"/>
    <lineage>
        <taxon>Bacteria</taxon>
        <taxon>Pseudomonadati</taxon>
        <taxon>Bacteroidota</taxon>
        <taxon>Flavobacteriia</taxon>
        <taxon>Flavobacteriales</taxon>
        <taxon>Flavobacteriaceae</taxon>
        <taxon>Lutibacter</taxon>
    </lineage>
</organism>
<dbReference type="GO" id="GO:0044718">
    <property type="term" value="P:siderophore transmembrane transport"/>
    <property type="evidence" value="ECO:0007669"/>
    <property type="project" value="TreeGrafter"/>
</dbReference>
<comment type="similarity">
    <text evidence="10 11">Belongs to the TonB-dependent receptor family.</text>
</comment>
<evidence type="ECO:0000313" key="15">
    <source>
        <dbReference type="Proteomes" id="UP000059672"/>
    </source>
</evidence>
<comment type="subcellular location">
    <subcellularLocation>
        <location evidence="1 10">Cell outer membrane</location>
        <topology evidence="1 10">Multi-pass membrane protein</topology>
    </subcellularLocation>
</comment>
<feature type="domain" description="TonB-dependent receptor plug" evidence="13">
    <location>
        <begin position="115"/>
        <end position="219"/>
    </location>
</feature>
<dbReference type="Gene3D" id="2.40.170.20">
    <property type="entry name" value="TonB-dependent receptor, beta-barrel domain"/>
    <property type="match status" value="1"/>
</dbReference>
<dbReference type="PANTHER" id="PTHR30069:SF29">
    <property type="entry name" value="HEMOGLOBIN AND HEMOGLOBIN-HAPTOGLOBIN-BINDING PROTEIN 1-RELATED"/>
    <property type="match status" value="1"/>
</dbReference>
<dbReference type="InterPro" id="IPR000531">
    <property type="entry name" value="Beta-barrel_TonB"/>
</dbReference>
<dbReference type="AlphaFoldDB" id="A0A109RNQ0"/>